<protein>
    <submittedName>
        <fullName evidence="1">Uncharacterized protein</fullName>
    </submittedName>
</protein>
<proteinExistence type="predicted"/>
<dbReference type="AlphaFoldDB" id="A0A9P7IZ21"/>
<sequence>MASSNIIDCTDNVFIQDNVMVMDIDNLLAEWPTYKVNFTPQNPGPVKLIIRLKDAVKLIHIEDTTDSEAELLFLGKPKGQKRTSSDHKNKKIKT</sequence>
<organism evidence="1 2">
    <name type="scientific">Suillus subaureus</name>
    <dbReference type="NCBI Taxonomy" id="48587"/>
    <lineage>
        <taxon>Eukaryota</taxon>
        <taxon>Fungi</taxon>
        <taxon>Dikarya</taxon>
        <taxon>Basidiomycota</taxon>
        <taxon>Agaricomycotina</taxon>
        <taxon>Agaricomycetes</taxon>
        <taxon>Agaricomycetidae</taxon>
        <taxon>Boletales</taxon>
        <taxon>Suillineae</taxon>
        <taxon>Suillaceae</taxon>
        <taxon>Suillus</taxon>
    </lineage>
</organism>
<dbReference type="Proteomes" id="UP000807769">
    <property type="component" value="Unassembled WGS sequence"/>
</dbReference>
<comment type="caution">
    <text evidence="1">The sequence shown here is derived from an EMBL/GenBank/DDBJ whole genome shotgun (WGS) entry which is preliminary data.</text>
</comment>
<gene>
    <name evidence="1" type="ORF">BJ212DRAFT_1488867</name>
</gene>
<dbReference type="EMBL" id="JABBWG010000201">
    <property type="protein sequence ID" value="KAG1797653.1"/>
    <property type="molecule type" value="Genomic_DNA"/>
</dbReference>
<dbReference type="OrthoDB" id="2623880at2759"/>
<evidence type="ECO:0000313" key="2">
    <source>
        <dbReference type="Proteomes" id="UP000807769"/>
    </source>
</evidence>
<reference evidence="1" key="1">
    <citation type="journal article" date="2020" name="New Phytol.">
        <title>Comparative genomics reveals dynamic genome evolution in host specialist ectomycorrhizal fungi.</title>
        <authorList>
            <person name="Lofgren L.A."/>
            <person name="Nguyen N.H."/>
            <person name="Vilgalys R."/>
            <person name="Ruytinx J."/>
            <person name="Liao H.L."/>
            <person name="Branco S."/>
            <person name="Kuo A."/>
            <person name="LaButti K."/>
            <person name="Lipzen A."/>
            <person name="Andreopoulos W."/>
            <person name="Pangilinan J."/>
            <person name="Riley R."/>
            <person name="Hundley H."/>
            <person name="Na H."/>
            <person name="Barry K."/>
            <person name="Grigoriev I.V."/>
            <person name="Stajich J.E."/>
            <person name="Kennedy P.G."/>
        </authorList>
    </citation>
    <scope>NUCLEOTIDE SEQUENCE</scope>
    <source>
        <strain evidence="1">MN1</strain>
    </source>
</reference>
<accession>A0A9P7IZ21</accession>
<name>A0A9P7IZ21_9AGAM</name>
<dbReference type="GeneID" id="64635400"/>
<dbReference type="RefSeq" id="XP_041185526.1">
    <property type="nucleotide sequence ID" value="XM_041341384.1"/>
</dbReference>
<evidence type="ECO:0000313" key="1">
    <source>
        <dbReference type="EMBL" id="KAG1797653.1"/>
    </source>
</evidence>
<keyword evidence="2" id="KW-1185">Reference proteome</keyword>